<feature type="compositionally biased region" description="Polar residues" evidence="1">
    <location>
        <begin position="251"/>
        <end position="264"/>
    </location>
</feature>
<accession>A0A317XAV3</accession>
<dbReference type="OrthoDB" id="4507478at2759"/>
<feature type="compositionally biased region" description="Polar residues" evidence="1">
    <location>
        <begin position="313"/>
        <end position="324"/>
    </location>
</feature>
<dbReference type="Proteomes" id="UP000246702">
    <property type="component" value="Unassembled WGS sequence"/>
</dbReference>
<dbReference type="RefSeq" id="XP_025472072.1">
    <property type="nucleotide sequence ID" value="XM_025613096.1"/>
</dbReference>
<evidence type="ECO:0000256" key="1">
    <source>
        <dbReference type="SAM" id="MobiDB-lite"/>
    </source>
</evidence>
<gene>
    <name evidence="2" type="ORF">BO94DRAFT_542564</name>
</gene>
<dbReference type="AlphaFoldDB" id="A0A317XAV3"/>
<proteinExistence type="predicted"/>
<protein>
    <submittedName>
        <fullName evidence="2">Uncharacterized protein</fullName>
    </submittedName>
</protein>
<dbReference type="EMBL" id="MSFK01000003">
    <property type="protein sequence ID" value="PWY95311.1"/>
    <property type="molecule type" value="Genomic_DNA"/>
</dbReference>
<evidence type="ECO:0000313" key="3">
    <source>
        <dbReference type="Proteomes" id="UP000246702"/>
    </source>
</evidence>
<dbReference type="GeneID" id="37115239"/>
<feature type="compositionally biased region" description="Polar residues" evidence="1">
    <location>
        <begin position="278"/>
        <end position="307"/>
    </location>
</feature>
<name>A0A317XAV3_9EURO</name>
<keyword evidence="3" id="KW-1185">Reference proteome</keyword>
<comment type="caution">
    <text evidence="2">The sequence shown here is derived from an EMBL/GenBank/DDBJ whole genome shotgun (WGS) entry which is preliminary data.</text>
</comment>
<feature type="region of interest" description="Disordered" evidence="1">
    <location>
        <begin position="198"/>
        <end position="324"/>
    </location>
</feature>
<feature type="compositionally biased region" description="Polar residues" evidence="1">
    <location>
        <begin position="198"/>
        <end position="216"/>
    </location>
</feature>
<reference evidence="2 3" key="1">
    <citation type="submission" date="2016-12" db="EMBL/GenBank/DDBJ databases">
        <title>The genomes of Aspergillus section Nigri reveals drivers in fungal speciation.</title>
        <authorList>
            <consortium name="DOE Joint Genome Institute"/>
            <person name="Vesth T.C."/>
            <person name="Nybo J."/>
            <person name="Theobald S."/>
            <person name="Brandl J."/>
            <person name="Frisvad J.C."/>
            <person name="Nielsen K.F."/>
            <person name="Lyhne E.K."/>
            <person name="Kogle M.E."/>
            <person name="Kuo A."/>
            <person name="Riley R."/>
            <person name="Clum A."/>
            <person name="Nolan M."/>
            <person name="Lipzen A."/>
            <person name="Salamov A."/>
            <person name="Henrissat B."/>
            <person name="Wiebenga A."/>
            <person name="De Vries R.P."/>
            <person name="Grigoriev I.V."/>
            <person name="Mortensen U.H."/>
            <person name="Andersen M.R."/>
            <person name="Baker S.E."/>
        </authorList>
    </citation>
    <scope>NUCLEOTIDE SEQUENCE [LARGE SCALE GENOMIC DNA]</scope>
    <source>
        <strain evidence="2 3">CBS 115572</strain>
    </source>
</reference>
<evidence type="ECO:0000313" key="2">
    <source>
        <dbReference type="EMBL" id="PWY95311.1"/>
    </source>
</evidence>
<sequence>MGQLTIHWFTCNHLYPQWNAFVPFGGRPDQDIAPAAAIHASICPECLTPLTNCNKLFKEKLMSVKMLEIILDIPVTDGEFIHSMVHFYARGDHLRWEQPITPGARFLPGDPYLDSLEEESYMNTCDEESDFGLNVRWINYLPKSTYFYFSLMPLIIHDIPYATIQQAEAEHQTPATAQRVQTPPVAHPFVQMDPSVAQSDPFVSNPASASRGSNAQMVPGPNGPMYWLRKIPKINTGPRILRRKSCPDRTPPSSSGDETWSMVSDSPDGRWVPCIEASSRTNPSETAMDNDSENSPINSAADTSVPATENEYQESASFTDDDQLSQSADVIASVTSSDSPLVAPNMEPDVLEYQSSPVESNPWLLSSEMMREHSLQVRSPDESSSVLYPVNENTPLDDFMLSDPCPDLPAEEPQSLQDLLATELEIDPNGYDLECECQQDISFGCDFILYDSETDSTQAIELDDLDNRSYYPDII</sequence>
<organism evidence="2 3">
    <name type="scientific">Aspergillus sclerotioniger CBS 115572</name>
    <dbReference type="NCBI Taxonomy" id="1450535"/>
    <lineage>
        <taxon>Eukaryota</taxon>
        <taxon>Fungi</taxon>
        <taxon>Dikarya</taxon>
        <taxon>Ascomycota</taxon>
        <taxon>Pezizomycotina</taxon>
        <taxon>Eurotiomycetes</taxon>
        <taxon>Eurotiomycetidae</taxon>
        <taxon>Eurotiales</taxon>
        <taxon>Aspergillaceae</taxon>
        <taxon>Aspergillus</taxon>
        <taxon>Aspergillus subgen. Circumdati</taxon>
    </lineage>
</organism>